<dbReference type="PANTHER" id="PTHR35796:SF3">
    <property type="entry name" value="BHLH DOMAIN-CONTAINING PROTEIN"/>
    <property type="match status" value="1"/>
</dbReference>
<dbReference type="Proteomes" id="UP000794436">
    <property type="component" value="Unassembled WGS sequence"/>
</dbReference>
<proteinExistence type="predicted"/>
<evidence type="ECO:0000313" key="4">
    <source>
        <dbReference type="Proteomes" id="UP000794436"/>
    </source>
</evidence>
<dbReference type="PANTHER" id="PTHR35796">
    <property type="entry name" value="HYPOTHETICAL CYTOSOLIC PROTEIN"/>
    <property type="match status" value="1"/>
</dbReference>
<dbReference type="AlphaFoldDB" id="A0A8K1CAV8"/>
<protein>
    <recommendedName>
        <fullName evidence="5">M96 mating-specific protein family</fullName>
    </recommendedName>
</protein>
<organism evidence="3 4">
    <name type="scientific">Pythium oligandrum</name>
    <name type="common">Mycoparasitic fungus</name>
    <dbReference type="NCBI Taxonomy" id="41045"/>
    <lineage>
        <taxon>Eukaryota</taxon>
        <taxon>Sar</taxon>
        <taxon>Stramenopiles</taxon>
        <taxon>Oomycota</taxon>
        <taxon>Peronosporomycetes</taxon>
        <taxon>Pythiales</taxon>
        <taxon>Pythiaceae</taxon>
        <taxon>Pythium</taxon>
    </lineage>
</organism>
<feature type="compositionally biased region" description="Polar residues" evidence="2">
    <location>
        <begin position="57"/>
        <end position="74"/>
    </location>
</feature>
<keyword evidence="1" id="KW-0175">Coiled coil</keyword>
<comment type="caution">
    <text evidence="3">The sequence shown here is derived from an EMBL/GenBank/DDBJ whole genome shotgun (WGS) entry which is preliminary data.</text>
</comment>
<dbReference type="EMBL" id="SPLM01000109">
    <property type="protein sequence ID" value="TMW59797.1"/>
    <property type="molecule type" value="Genomic_DNA"/>
</dbReference>
<reference evidence="3" key="1">
    <citation type="submission" date="2019-03" db="EMBL/GenBank/DDBJ databases">
        <title>Long read genome sequence of the mycoparasitic Pythium oligandrum ATCC 38472 isolated from sugarbeet rhizosphere.</title>
        <authorList>
            <person name="Gaulin E."/>
        </authorList>
    </citation>
    <scope>NUCLEOTIDE SEQUENCE</scope>
    <source>
        <strain evidence="3">ATCC 38472_TT</strain>
    </source>
</reference>
<evidence type="ECO:0008006" key="5">
    <source>
        <dbReference type="Google" id="ProtNLM"/>
    </source>
</evidence>
<dbReference type="OrthoDB" id="69983at2759"/>
<name>A0A8K1CAV8_PYTOL</name>
<evidence type="ECO:0000256" key="2">
    <source>
        <dbReference type="SAM" id="MobiDB-lite"/>
    </source>
</evidence>
<feature type="region of interest" description="Disordered" evidence="2">
    <location>
        <begin position="57"/>
        <end position="89"/>
    </location>
</feature>
<gene>
    <name evidence="3" type="ORF">Poli38472_004866</name>
</gene>
<evidence type="ECO:0000313" key="3">
    <source>
        <dbReference type="EMBL" id="TMW59797.1"/>
    </source>
</evidence>
<evidence type="ECO:0000256" key="1">
    <source>
        <dbReference type="SAM" id="Coils"/>
    </source>
</evidence>
<keyword evidence="4" id="KW-1185">Reference proteome</keyword>
<accession>A0A8K1CAV8</accession>
<sequence length="437" mass="48482">MSTETWPADDGEDALTAALAFVDEFHAPATGDADPLDGLWDDDALLTELELVGTLPELSSSDASVGSPSQNSSGKEAIPTAKQGRRRTARRDELVYLRSTVQELETKLSSLTETKTSGYPIQDTWERMAQSQQQQRQDAEVENKKLRVMLQDQLRLAESLEGLLKKRSRVAFTSTAPEGSAKRLRLPSATSSLDNPKINDELAQIVTDMHRELDTLLADPRLQMMSTTPRRFVELRNDDTKGTTVESLESRLLPFDFKDTAEATWNIIINSSGHGHNVNRQMLQEIKMTEHSFFKSLERPGDTPLHTKPFRSKLTCRRFILPDRIVIAGCALNEGTEAPGSPMEGVCTRTRVWHILRPAPPQLTQDPSKPATLRQIVHVVSPEAIPTTDKDGETRHKVGVLTNFVLKGADHHLNSGNQLLENALLEKMSNLGLGGKK</sequence>
<feature type="coiled-coil region" evidence="1">
    <location>
        <begin position="122"/>
        <end position="149"/>
    </location>
</feature>